<accession>A0A2S3W438</accession>
<keyword evidence="1" id="KW-1133">Transmembrane helix</keyword>
<reference evidence="2 3" key="1">
    <citation type="submission" date="2018-01" db="EMBL/GenBank/DDBJ databases">
        <title>Draft Genome Sequence of Komagataeibacter maltaceti LMG 1529, a Vinegar Producing Acetic Acid Bacterium Isolated from Malt Vinegar Brewery Acetifiers.</title>
        <authorList>
            <person name="Zhang Q."/>
            <person name="Hollensteiner J."/>
            <person name="Poehlein A."/>
            <person name="Daniel R."/>
        </authorList>
    </citation>
    <scope>NUCLEOTIDE SEQUENCE [LARGE SCALE GENOMIC DNA]</scope>
    <source>
        <strain evidence="2 3">LMG 1529</strain>
    </source>
</reference>
<dbReference type="EMBL" id="POTC01000006">
    <property type="protein sequence ID" value="POF63636.1"/>
    <property type="molecule type" value="Genomic_DNA"/>
</dbReference>
<dbReference type="AlphaFoldDB" id="A0A2S3W438"/>
<dbReference type="RefSeq" id="WP_146044153.1">
    <property type="nucleotide sequence ID" value="NZ_NKUE01000013.1"/>
</dbReference>
<dbReference type="Proteomes" id="UP000237344">
    <property type="component" value="Unassembled WGS sequence"/>
</dbReference>
<keyword evidence="3" id="KW-1185">Reference proteome</keyword>
<evidence type="ECO:0000313" key="3">
    <source>
        <dbReference type="Proteomes" id="UP000237344"/>
    </source>
</evidence>
<keyword evidence="1" id="KW-0812">Transmembrane</keyword>
<feature type="transmembrane region" description="Helical" evidence="1">
    <location>
        <begin position="166"/>
        <end position="191"/>
    </location>
</feature>
<organism evidence="2 3">
    <name type="scientific">Novacetimonas maltaceti</name>
    <dbReference type="NCBI Taxonomy" id="1203393"/>
    <lineage>
        <taxon>Bacteria</taxon>
        <taxon>Pseudomonadati</taxon>
        <taxon>Pseudomonadota</taxon>
        <taxon>Alphaproteobacteria</taxon>
        <taxon>Acetobacterales</taxon>
        <taxon>Acetobacteraceae</taxon>
        <taxon>Novacetimonas</taxon>
    </lineage>
</organism>
<proteinExistence type="predicted"/>
<sequence>MINITLSHGTPMWLYGVHGTVSDVKKWSETHVSASSTSDNNNHQLSVNSTVEDAGEFWVTTAGGRQEIIKEPLAVRESQEVTMVWGNLQNISSGNYILFRNYTTGRDTSFTGRLGSANTPLFQAFAEPEISAYRKKFRFLILMLVITITVLILLSMNNSDGAPHSFAGHVVGTVIIMLVPLVILALIVTAIKFNKTKKRLLQQLRTELATVSRSALANPAFMRDVS</sequence>
<gene>
    <name evidence="2" type="ORF">KMAL_08160</name>
</gene>
<comment type="caution">
    <text evidence="2">The sequence shown here is derived from an EMBL/GenBank/DDBJ whole genome shotgun (WGS) entry which is preliminary data.</text>
</comment>
<feature type="transmembrane region" description="Helical" evidence="1">
    <location>
        <begin position="137"/>
        <end position="154"/>
    </location>
</feature>
<dbReference type="OrthoDB" id="7222003at2"/>
<evidence type="ECO:0000256" key="1">
    <source>
        <dbReference type="SAM" id="Phobius"/>
    </source>
</evidence>
<keyword evidence="1" id="KW-0472">Membrane</keyword>
<evidence type="ECO:0000313" key="2">
    <source>
        <dbReference type="EMBL" id="POF63636.1"/>
    </source>
</evidence>
<protein>
    <submittedName>
        <fullName evidence="2">Uncharacterized protein</fullName>
    </submittedName>
</protein>
<name>A0A2S3W438_9PROT</name>